<keyword evidence="2" id="KW-1185">Reference proteome</keyword>
<evidence type="ECO:0000313" key="1">
    <source>
        <dbReference type="EMBL" id="GAA0442267.1"/>
    </source>
</evidence>
<comment type="caution">
    <text evidence="1">The sequence shown here is derived from an EMBL/GenBank/DDBJ whole genome shotgun (WGS) entry which is preliminary data.</text>
</comment>
<dbReference type="RefSeq" id="WP_343752627.1">
    <property type="nucleotide sequence ID" value="NZ_BAAADM010000054.1"/>
</dbReference>
<dbReference type="InterPro" id="IPR024503">
    <property type="entry name" value="DUF3196"/>
</dbReference>
<reference evidence="1 2" key="1">
    <citation type="journal article" date="2019" name="Int. J. Syst. Evol. Microbiol.">
        <title>The Global Catalogue of Microorganisms (GCM) 10K type strain sequencing project: providing services to taxonomists for standard genome sequencing and annotation.</title>
        <authorList>
            <consortium name="The Broad Institute Genomics Platform"/>
            <consortium name="The Broad Institute Genome Sequencing Center for Infectious Disease"/>
            <person name="Wu L."/>
            <person name="Ma J."/>
        </authorList>
    </citation>
    <scope>NUCLEOTIDE SEQUENCE [LARGE SCALE GENOMIC DNA]</scope>
    <source>
        <strain evidence="1 2">JCM 12149</strain>
    </source>
</reference>
<sequence>MAENSENVILFPKWRATLEEESLQALKETRFDEALVKLNQLLDYGVRDHEIMIGRLICLMELNRYHEAQDFCEELLLAPDEHYYQYVHMYLTVLFHTSQYQLLMEQIEKELASHTIPKEMEDPFTQLYDMSRNLQKQLRVEKSSEYIDELLRSVNEQDHRKQYRLIEYMRTIKTNPTQDLLSLLRDDQVHPVVKTALLIWYEEQEINDKMMIHKLGVQMEVNPSELTPLDSHPVLKQTRLIIGDLEQENPSLHTLIDELMYHYFYVRYPIIPGVAHVEHIAQALINIGEDCLNIHMRKTTEGNQLITTYMEDINMCKALYATIMDA</sequence>
<dbReference type="InterPro" id="IPR011990">
    <property type="entry name" value="TPR-like_helical_dom_sf"/>
</dbReference>
<dbReference type="Pfam" id="PF11428">
    <property type="entry name" value="DUF3196"/>
    <property type="match status" value="1"/>
</dbReference>
<accession>A0ABN0ZBQ0</accession>
<dbReference type="Gene3D" id="1.25.40.10">
    <property type="entry name" value="Tetratricopeptide repeat domain"/>
    <property type="match status" value="1"/>
</dbReference>
<organism evidence="1 2">
    <name type="scientific">Lentibacillus halophilus</name>
    <dbReference type="NCBI Taxonomy" id="295065"/>
    <lineage>
        <taxon>Bacteria</taxon>
        <taxon>Bacillati</taxon>
        <taxon>Bacillota</taxon>
        <taxon>Bacilli</taxon>
        <taxon>Bacillales</taxon>
        <taxon>Bacillaceae</taxon>
        <taxon>Lentibacillus</taxon>
    </lineage>
</organism>
<evidence type="ECO:0000313" key="2">
    <source>
        <dbReference type="Proteomes" id="UP001501459"/>
    </source>
</evidence>
<name>A0ABN0ZBQ0_9BACI</name>
<dbReference type="SUPFAM" id="SSF116965">
    <property type="entry name" value="Hypothetical protein MPN330"/>
    <property type="match status" value="1"/>
</dbReference>
<protein>
    <submittedName>
        <fullName evidence="1">DNA damage checkpoint antagonist DdcA</fullName>
    </submittedName>
</protein>
<dbReference type="EMBL" id="BAAADM010000054">
    <property type="protein sequence ID" value="GAA0442267.1"/>
    <property type="molecule type" value="Genomic_DNA"/>
</dbReference>
<dbReference type="SUPFAM" id="SSF48452">
    <property type="entry name" value="TPR-like"/>
    <property type="match status" value="1"/>
</dbReference>
<proteinExistence type="predicted"/>
<gene>
    <name evidence="1" type="primary">ddcA</name>
    <name evidence="1" type="ORF">GCM10008983_19140</name>
</gene>
<dbReference type="Proteomes" id="UP001501459">
    <property type="component" value="Unassembled WGS sequence"/>
</dbReference>